<reference evidence="2 3" key="1">
    <citation type="journal article" date="2019" name="Sci. Rep.">
        <title>Orb-weaving spider Araneus ventricosus genome elucidates the spidroin gene catalogue.</title>
        <authorList>
            <person name="Kono N."/>
            <person name="Nakamura H."/>
            <person name="Ohtoshi R."/>
            <person name="Moran D.A.P."/>
            <person name="Shinohara A."/>
            <person name="Yoshida Y."/>
            <person name="Fujiwara M."/>
            <person name="Mori M."/>
            <person name="Tomita M."/>
            <person name="Arakawa K."/>
        </authorList>
    </citation>
    <scope>NUCLEOTIDE SEQUENCE [LARGE SCALE GENOMIC DNA]</scope>
</reference>
<dbReference type="Proteomes" id="UP000499080">
    <property type="component" value="Unassembled WGS sequence"/>
</dbReference>
<dbReference type="EMBL" id="BGPR01019566">
    <property type="protein sequence ID" value="GBN82305.1"/>
    <property type="molecule type" value="Genomic_DNA"/>
</dbReference>
<evidence type="ECO:0000256" key="1">
    <source>
        <dbReference type="SAM" id="MobiDB-lite"/>
    </source>
</evidence>
<feature type="region of interest" description="Disordered" evidence="1">
    <location>
        <begin position="12"/>
        <end position="31"/>
    </location>
</feature>
<evidence type="ECO:0000313" key="2">
    <source>
        <dbReference type="EMBL" id="GBN82305.1"/>
    </source>
</evidence>
<keyword evidence="3" id="KW-1185">Reference proteome</keyword>
<accession>A0A4Y2S4W1</accession>
<dbReference type="AlphaFoldDB" id="A0A4Y2S4W1"/>
<name>A0A4Y2S4W1_ARAVE</name>
<evidence type="ECO:0000313" key="3">
    <source>
        <dbReference type="Proteomes" id="UP000499080"/>
    </source>
</evidence>
<organism evidence="2 3">
    <name type="scientific">Araneus ventricosus</name>
    <name type="common">Orbweaver spider</name>
    <name type="synonym">Epeira ventricosa</name>
    <dbReference type="NCBI Taxonomy" id="182803"/>
    <lineage>
        <taxon>Eukaryota</taxon>
        <taxon>Metazoa</taxon>
        <taxon>Ecdysozoa</taxon>
        <taxon>Arthropoda</taxon>
        <taxon>Chelicerata</taxon>
        <taxon>Arachnida</taxon>
        <taxon>Araneae</taxon>
        <taxon>Araneomorphae</taxon>
        <taxon>Entelegynae</taxon>
        <taxon>Araneoidea</taxon>
        <taxon>Araneidae</taxon>
        <taxon>Araneus</taxon>
    </lineage>
</organism>
<gene>
    <name evidence="2" type="ORF">AVEN_146909_1</name>
</gene>
<sequence length="103" mass="11610">MLPMVKGHVIKYHKKPSPHPSLAPESTLNDRPPRLHRTLWSPHNNPITSGSCDDPPFYRGTTLHRRWALRATPPLLYPPRERVLANLCGSFSSVNFAMLGSCD</sequence>
<comment type="caution">
    <text evidence="2">The sequence shown here is derived from an EMBL/GenBank/DDBJ whole genome shotgun (WGS) entry which is preliminary data.</text>
</comment>
<protein>
    <submittedName>
        <fullName evidence="2">Uncharacterized protein</fullName>
    </submittedName>
</protein>
<proteinExistence type="predicted"/>